<evidence type="ECO:0000256" key="5">
    <source>
        <dbReference type="ARBA" id="ARBA00023136"/>
    </source>
</evidence>
<name>A0A085K0M6_SPHYA</name>
<dbReference type="GO" id="GO:0016020">
    <property type="term" value="C:membrane"/>
    <property type="evidence" value="ECO:0007669"/>
    <property type="project" value="UniProtKB-SubCell"/>
</dbReference>
<comment type="similarity">
    <text evidence="2">Belongs to the TrbL/VirB6 family.</text>
</comment>
<evidence type="ECO:0000256" key="3">
    <source>
        <dbReference type="ARBA" id="ARBA00022692"/>
    </source>
</evidence>
<evidence type="ECO:0000313" key="6">
    <source>
        <dbReference type="EMBL" id="QHD69383.1"/>
    </source>
</evidence>
<evidence type="ECO:0000256" key="4">
    <source>
        <dbReference type="ARBA" id="ARBA00022989"/>
    </source>
</evidence>
<dbReference type="EMBL" id="CP047218">
    <property type="protein sequence ID" value="QHD69383.1"/>
    <property type="molecule type" value="Genomic_DNA"/>
</dbReference>
<evidence type="ECO:0000256" key="1">
    <source>
        <dbReference type="ARBA" id="ARBA00004141"/>
    </source>
</evidence>
<dbReference type="InterPro" id="IPR007688">
    <property type="entry name" value="Conjugal_tfr_TrbL/VirB6"/>
</dbReference>
<comment type="subcellular location">
    <subcellularLocation>
        <location evidence="1">Membrane</location>
        <topology evidence="1">Multi-pass membrane protein</topology>
    </subcellularLocation>
</comment>
<gene>
    <name evidence="6" type="ORF">GS397_21535</name>
</gene>
<keyword evidence="4" id="KW-1133">Transmembrane helix</keyword>
<sequence length="314" mass="33618">MEDGLFTTLYVSIDGKLDLFLNERLTNVIEVVRGPLALGLVIYIALFGYMVMRGIVSEPWGELFYRMVKLCLLYLAATTVAYSEWITNPLFHGMPDAISQALAGRTVTSVGNVFDDYYGQADAIIARIETEAATYSDINPYKLVLYTLSLGLKALAGLSAAIGFSITVFAKVALAIIVALGPIFIALSLFETTRRFFHGWLGQAFNYIVLMAVIIAITALITDLGALAITSSEGVADAALGAIMFAVYIFLGTIFFFQAPSIATGIAGGAAAGVGAFAGSAWSTMAAPFQQRRISRNSRNLERAAQRGGTVSRA</sequence>
<keyword evidence="5" id="KW-0472">Membrane</keyword>
<proteinExistence type="inferred from homology"/>
<evidence type="ECO:0000256" key="2">
    <source>
        <dbReference type="ARBA" id="ARBA00007802"/>
    </source>
</evidence>
<evidence type="ECO:0000313" key="7">
    <source>
        <dbReference type="Proteomes" id="UP000464086"/>
    </source>
</evidence>
<reference evidence="6 7" key="1">
    <citation type="submission" date="2019-12" db="EMBL/GenBank/DDBJ databases">
        <title>Functional and genomic insights into the Sphingobium yanoikuyae YC-JY1, a bacterium efficiently degrading bisphenol A.</title>
        <authorList>
            <person name="Jia Y."/>
            <person name="Li X."/>
            <person name="Wang J."/>
            <person name="Eltoukhy A."/>
            <person name="Lamraoui I."/>
            <person name="Yan Y."/>
        </authorList>
    </citation>
    <scope>NUCLEOTIDE SEQUENCE [LARGE SCALE GENOMIC DNA]</scope>
    <source>
        <strain evidence="6 7">YC-JY1</strain>
    </source>
</reference>
<dbReference type="Proteomes" id="UP000464086">
    <property type="component" value="Chromosome"/>
</dbReference>
<protein>
    <submittedName>
        <fullName evidence="6">Type VI secretion protein</fullName>
    </submittedName>
</protein>
<dbReference type="GO" id="GO:0030255">
    <property type="term" value="P:protein secretion by the type IV secretion system"/>
    <property type="evidence" value="ECO:0007669"/>
    <property type="project" value="InterPro"/>
</dbReference>
<dbReference type="RefSeq" id="WP_004212767.1">
    <property type="nucleotide sequence ID" value="NZ_CAIGKD010000008.1"/>
</dbReference>
<dbReference type="AlphaFoldDB" id="A0A085K0M6"/>
<organism evidence="6 7">
    <name type="scientific">Sphingobium yanoikuyae</name>
    <name type="common">Sphingomonas yanoikuyae</name>
    <dbReference type="NCBI Taxonomy" id="13690"/>
    <lineage>
        <taxon>Bacteria</taxon>
        <taxon>Pseudomonadati</taxon>
        <taxon>Pseudomonadota</taxon>
        <taxon>Alphaproteobacteria</taxon>
        <taxon>Sphingomonadales</taxon>
        <taxon>Sphingomonadaceae</taxon>
        <taxon>Sphingobium</taxon>
    </lineage>
</organism>
<dbReference type="Pfam" id="PF04610">
    <property type="entry name" value="TrbL"/>
    <property type="match status" value="1"/>
</dbReference>
<accession>A0A085K0M6</accession>
<keyword evidence="3" id="KW-0812">Transmembrane</keyword>